<dbReference type="PANTHER" id="PTHR11985:SF35">
    <property type="entry name" value="ANAEROBIC GLYCEROL-3-PHOSPHATE DEHYDROGENASE SUBUNIT A"/>
    <property type="match status" value="1"/>
</dbReference>
<dbReference type="InterPro" id="IPR000447">
    <property type="entry name" value="G3P_DH_FAD-dep"/>
</dbReference>
<evidence type="ECO:0000313" key="9">
    <source>
        <dbReference type="EMBL" id="GAA3986446.1"/>
    </source>
</evidence>
<evidence type="ECO:0000256" key="6">
    <source>
        <dbReference type="ARBA" id="ARBA00023002"/>
    </source>
</evidence>
<gene>
    <name evidence="9" type="ORF">GCM10022279_06910</name>
</gene>
<evidence type="ECO:0000256" key="3">
    <source>
        <dbReference type="ARBA" id="ARBA00022630"/>
    </source>
</evidence>
<dbReference type="Proteomes" id="UP001501627">
    <property type="component" value="Unassembled WGS sequence"/>
</dbReference>
<evidence type="ECO:0000256" key="5">
    <source>
        <dbReference type="ARBA" id="ARBA00022827"/>
    </source>
</evidence>
<dbReference type="Pfam" id="PF01266">
    <property type="entry name" value="DAO"/>
    <property type="match status" value="1"/>
</dbReference>
<comment type="similarity">
    <text evidence="2">Belongs to the FAD-dependent glycerol-3-phosphate dehydrogenase family.</text>
</comment>
<keyword evidence="6" id="KW-0560">Oxidoreductase</keyword>
<name>A0ABP7QQC4_9BURK</name>
<comment type="caution">
    <text evidence="9">The sequence shown here is derived from an EMBL/GenBank/DDBJ whole genome shotgun (WGS) entry which is preliminary data.</text>
</comment>
<dbReference type="SUPFAM" id="SSF54373">
    <property type="entry name" value="FAD-linked reductases, C-terminal domain"/>
    <property type="match status" value="1"/>
</dbReference>
<dbReference type="Gene3D" id="3.50.50.60">
    <property type="entry name" value="FAD/NAD(P)-binding domain"/>
    <property type="match status" value="1"/>
</dbReference>
<evidence type="ECO:0000256" key="2">
    <source>
        <dbReference type="ARBA" id="ARBA00007330"/>
    </source>
</evidence>
<dbReference type="PRINTS" id="PR01001">
    <property type="entry name" value="FADG3PDH"/>
</dbReference>
<keyword evidence="4" id="KW-0319">Glycerol metabolism</keyword>
<accession>A0ABP7QQC4</accession>
<organism evidence="9 10">
    <name type="scientific">Comamonas faecalis</name>
    <dbReference type="NCBI Taxonomy" id="1387849"/>
    <lineage>
        <taxon>Bacteria</taxon>
        <taxon>Pseudomonadati</taxon>
        <taxon>Pseudomonadota</taxon>
        <taxon>Betaproteobacteria</taxon>
        <taxon>Burkholderiales</taxon>
        <taxon>Comamonadaceae</taxon>
        <taxon>Comamonas</taxon>
    </lineage>
</organism>
<keyword evidence="10" id="KW-1185">Reference proteome</keyword>
<dbReference type="Gene3D" id="3.30.9.10">
    <property type="entry name" value="D-Amino Acid Oxidase, subunit A, domain 2"/>
    <property type="match status" value="1"/>
</dbReference>
<dbReference type="InterPro" id="IPR036188">
    <property type="entry name" value="FAD/NAD-bd_sf"/>
</dbReference>
<reference evidence="10" key="1">
    <citation type="journal article" date="2019" name="Int. J. Syst. Evol. Microbiol.">
        <title>The Global Catalogue of Microorganisms (GCM) 10K type strain sequencing project: providing services to taxonomists for standard genome sequencing and annotation.</title>
        <authorList>
            <consortium name="The Broad Institute Genomics Platform"/>
            <consortium name="The Broad Institute Genome Sequencing Center for Infectious Disease"/>
            <person name="Wu L."/>
            <person name="Ma J."/>
        </authorList>
    </citation>
    <scope>NUCLEOTIDE SEQUENCE [LARGE SCALE GENOMIC DNA]</scope>
    <source>
        <strain evidence="10">JCM 17561</strain>
    </source>
</reference>
<proteinExistence type="inferred from homology"/>
<keyword evidence="3" id="KW-0285">Flavoprotein</keyword>
<feature type="domain" description="Alpha-glycerophosphate oxidase C-terminal" evidence="8">
    <location>
        <begin position="439"/>
        <end position="512"/>
    </location>
</feature>
<sequence length="541" mass="58092">MIATEQPTPSALPTDRAALLQRLAQPQTYDLLVIGGGATGLGVALDAAARGFSVVLLESLDFAKGTSSRATKLVHGGVRYLAQGNIGLVREALHERTTLLHNAPHLAQPLAFVMPSYKWWETPFYGAGLVAYDALAGRAGLGATQFLGRMQTLQCLPTVQAEGLKGAVKYWDGQFDDARLALALARSAAQRGALLVNYCPVRELLHEGGKVSGAVCEDLETGRRLTVRARAVVNATGVWVDEVRALDAQAAGRTLKPMVAPSQGVHIVVDRDFLPSDHALLVPKTADGRVLFAVPWLGKVILGTTDSPRQDHAREPQAFPEEVAFILGEAAKYLRRAPTAADVRSIWVGLRPLVKPADDEGGNTKAISREHTVLASASGLVTVTGGKWTTYRAMAEDVLQKCMDERLLAQRPAGITVDLPLVGAPSQPVRHRMCDAQGLHSYGSEADQVQALPGASQWLAPGLSEAMVRFAVRYEYARTVEDVLARRCRLLFLDARQAAQLAPQVADILRSEGVQRPALAEFEALAQQYSHVPSPADAATV</sequence>
<evidence type="ECO:0000259" key="8">
    <source>
        <dbReference type="Pfam" id="PF16901"/>
    </source>
</evidence>
<feature type="domain" description="FAD dependent oxidoreductase" evidence="7">
    <location>
        <begin position="30"/>
        <end position="392"/>
    </location>
</feature>
<evidence type="ECO:0000259" key="7">
    <source>
        <dbReference type="Pfam" id="PF01266"/>
    </source>
</evidence>
<dbReference type="Gene3D" id="1.10.8.870">
    <property type="entry name" value="Alpha-glycerophosphate oxidase, cap domain"/>
    <property type="match status" value="1"/>
</dbReference>
<protein>
    <submittedName>
        <fullName evidence="9">Glycerol-3-phosphate dehydrogenase/oxidase</fullName>
    </submittedName>
</protein>
<dbReference type="EMBL" id="BAABBP010000004">
    <property type="protein sequence ID" value="GAA3986446.1"/>
    <property type="molecule type" value="Genomic_DNA"/>
</dbReference>
<dbReference type="Pfam" id="PF16901">
    <property type="entry name" value="DAO_C"/>
    <property type="match status" value="1"/>
</dbReference>
<keyword evidence="5" id="KW-0274">FAD</keyword>
<dbReference type="RefSeq" id="WP_344868245.1">
    <property type="nucleotide sequence ID" value="NZ_BAABBP010000004.1"/>
</dbReference>
<dbReference type="PROSITE" id="PS00978">
    <property type="entry name" value="FAD_G3PDH_2"/>
    <property type="match status" value="1"/>
</dbReference>
<comment type="cofactor">
    <cofactor evidence="1">
        <name>FAD</name>
        <dbReference type="ChEBI" id="CHEBI:57692"/>
    </cofactor>
</comment>
<dbReference type="SUPFAM" id="SSF51905">
    <property type="entry name" value="FAD/NAD(P)-binding domain"/>
    <property type="match status" value="1"/>
</dbReference>
<dbReference type="PANTHER" id="PTHR11985">
    <property type="entry name" value="GLYCEROL-3-PHOSPHATE DEHYDROGENASE"/>
    <property type="match status" value="1"/>
</dbReference>
<dbReference type="InterPro" id="IPR006076">
    <property type="entry name" value="FAD-dep_OxRdtase"/>
</dbReference>
<evidence type="ECO:0000256" key="1">
    <source>
        <dbReference type="ARBA" id="ARBA00001974"/>
    </source>
</evidence>
<evidence type="ECO:0000313" key="10">
    <source>
        <dbReference type="Proteomes" id="UP001501627"/>
    </source>
</evidence>
<dbReference type="InterPro" id="IPR031656">
    <property type="entry name" value="DAO_C"/>
</dbReference>
<dbReference type="InterPro" id="IPR038299">
    <property type="entry name" value="DAO_C_sf"/>
</dbReference>
<evidence type="ECO:0000256" key="4">
    <source>
        <dbReference type="ARBA" id="ARBA00022798"/>
    </source>
</evidence>